<dbReference type="PANTHER" id="PTHR31511">
    <property type="entry name" value="PROTEIN CBG23764"/>
    <property type="match status" value="1"/>
</dbReference>
<dbReference type="EMBL" id="VUJU01002728">
    <property type="protein sequence ID" value="KAF0760287.1"/>
    <property type="molecule type" value="Genomic_DNA"/>
</dbReference>
<keyword evidence="2" id="KW-1185">Reference proteome</keyword>
<dbReference type="InterPro" id="IPR044925">
    <property type="entry name" value="His-Me_finger_sf"/>
</dbReference>
<protein>
    <submittedName>
        <fullName evidence="1">Uncharacterized protein</fullName>
    </submittedName>
</protein>
<name>A0A6G0YRN2_APHCR</name>
<dbReference type="AlphaFoldDB" id="A0A6G0YRN2"/>
<sequence length="244" mass="28978">MCSKNELGRPIIIPFVIYADFECILKPKQTNEFTENSKKFQVSKIYITHLHEVMSYAFYIKVDNNIISEKGIDASKKCMENINDISKKKKKDIYQMNTPMITLTEKEEKKIQIAKVCKICLISFEENYLYKVRDRCHITGKYRQCICFKCNFEITNLSFVPRLLRDLSHEKGFFLMKYIEYIDIWSKLNETRLPSKSAFYNSLKDEEINNNNYSHAMKIWKVFNIKSLGEYSDLYLKSDVTIYD</sequence>
<dbReference type="SUPFAM" id="SSF54060">
    <property type="entry name" value="His-Me finger endonucleases"/>
    <property type="match status" value="1"/>
</dbReference>
<accession>A0A6G0YRN2</accession>
<dbReference type="OrthoDB" id="6614552at2759"/>
<gene>
    <name evidence="1" type="ORF">FWK35_00008877</name>
</gene>
<comment type="caution">
    <text evidence="1">The sequence shown here is derived from an EMBL/GenBank/DDBJ whole genome shotgun (WGS) entry which is preliminary data.</text>
</comment>
<dbReference type="Pfam" id="PF02945">
    <property type="entry name" value="Endonuclease_7"/>
    <property type="match status" value="1"/>
</dbReference>
<evidence type="ECO:0000313" key="1">
    <source>
        <dbReference type="EMBL" id="KAF0760287.1"/>
    </source>
</evidence>
<evidence type="ECO:0000313" key="2">
    <source>
        <dbReference type="Proteomes" id="UP000478052"/>
    </source>
</evidence>
<organism evidence="1 2">
    <name type="scientific">Aphis craccivora</name>
    <name type="common">Cowpea aphid</name>
    <dbReference type="NCBI Taxonomy" id="307492"/>
    <lineage>
        <taxon>Eukaryota</taxon>
        <taxon>Metazoa</taxon>
        <taxon>Ecdysozoa</taxon>
        <taxon>Arthropoda</taxon>
        <taxon>Hexapoda</taxon>
        <taxon>Insecta</taxon>
        <taxon>Pterygota</taxon>
        <taxon>Neoptera</taxon>
        <taxon>Paraneoptera</taxon>
        <taxon>Hemiptera</taxon>
        <taxon>Sternorrhyncha</taxon>
        <taxon>Aphidomorpha</taxon>
        <taxon>Aphidoidea</taxon>
        <taxon>Aphididae</taxon>
        <taxon>Aphidini</taxon>
        <taxon>Aphis</taxon>
        <taxon>Aphis</taxon>
    </lineage>
</organism>
<dbReference type="PANTHER" id="PTHR31511:SF12">
    <property type="entry name" value="RHO TERMINATION FACTOR N-TERMINAL DOMAIN-CONTAINING PROTEIN"/>
    <property type="match status" value="1"/>
</dbReference>
<proteinExistence type="predicted"/>
<dbReference type="InterPro" id="IPR004211">
    <property type="entry name" value="Endonuclease_7"/>
</dbReference>
<dbReference type="Proteomes" id="UP000478052">
    <property type="component" value="Unassembled WGS sequence"/>
</dbReference>
<reference evidence="1 2" key="1">
    <citation type="submission" date="2019-08" db="EMBL/GenBank/DDBJ databases">
        <title>Whole genome of Aphis craccivora.</title>
        <authorList>
            <person name="Voronova N.V."/>
            <person name="Shulinski R.S."/>
            <person name="Bandarenka Y.V."/>
            <person name="Zhorov D.G."/>
            <person name="Warner D."/>
        </authorList>
    </citation>
    <scope>NUCLEOTIDE SEQUENCE [LARGE SCALE GENOMIC DNA]</scope>
    <source>
        <strain evidence="1">180601</strain>
        <tissue evidence="1">Whole Body</tissue>
    </source>
</reference>
<dbReference type="Gene3D" id="3.40.1800.10">
    <property type="entry name" value="His-Me finger endonucleases"/>
    <property type="match status" value="1"/>
</dbReference>
<dbReference type="InterPro" id="IPR038563">
    <property type="entry name" value="Endonuclease_7_sf"/>
</dbReference>